<gene>
    <name evidence="1" type="ORF">D1781_06305</name>
</gene>
<keyword evidence="2" id="KW-1185">Reference proteome</keyword>
<protein>
    <submittedName>
        <fullName evidence="1">Uncharacterized protein</fullName>
    </submittedName>
</protein>
<dbReference type="AlphaFoldDB" id="A0A3A1U240"/>
<sequence length="134" mass="13692">MLPLVLVLFVVAAGFVVVAAAATSLHLERLRLLTVADGAALAGAESFRVADVSVRGNEVVPELSAAAVRRTVDAYVADAAPGDLEGLAVVRAGTADGRSAVVELRAVWRPPIASPLLPDGVPVVVTSTAAARFR</sequence>
<dbReference type="Proteomes" id="UP000265742">
    <property type="component" value="Unassembled WGS sequence"/>
</dbReference>
<evidence type="ECO:0000313" key="2">
    <source>
        <dbReference type="Proteomes" id="UP000265742"/>
    </source>
</evidence>
<dbReference type="EMBL" id="QXTG01000001">
    <property type="protein sequence ID" value="RIX30985.1"/>
    <property type="molecule type" value="Genomic_DNA"/>
</dbReference>
<name>A0A3A1U240_9MICO</name>
<reference evidence="2" key="1">
    <citation type="submission" date="2018-09" db="EMBL/GenBank/DDBJ databases">
        <authorList>
            <person name="Kim I."/>
        </authorList>
    </citation>
    <scope>NUCLEOTIDE SEQUENCE [LARGE SCALE GENOMIC DNA]</scope>
    <source>
        <strain evidence="2">DD4a</strain>
    </source>
</reference>
<dbReference type="OrthoDB" id="4808490at2"/>
<comment type="caution">
    <text evidence="1">The sequence shown here is derived from an EMBL/GenBank/DDBJ whole genome shotgun (WGS) entry which is preliminary data.</text>
</comment>
<dbReference type="RefSeq" id="WP_119481347.1">
    <property type="nucleotide sequence ID" value="NZ_QXTG01000001.1"/>
</dbReference>
<organism evidence="1 2">
    <name type="scientific">Amnibacterium setariae</name>
    <dbReference type="NCBI Taxonomy" id="2306585"/>
    <lineage>
        <taxon>Bacteria</taxon>
        <taxon>Bacillati</taxon>
        <taxon>Actinomycetota</taxon>
        <taxon>Actinomycetes</taxon>
        <taxon>Micrococcales</taxon>
        <taxon>Microbacteriaceae</taxon>
        <taxon>Amnibacterium</taxon>
    </lineage>
</organism>
<proteinExistence type="predicted"/>
<evidence type="ECO:0000313" key="1">
    <source>
        <dbReference type="EMBL" id="RIX30985.1"/>
    </source>
</evidence>
<accession>A0A3A1U240</accession>